<protein>
    <submittedName>
        <fullName evidence="1">Uncharacterized protein</fullName>
    </submittedName>
</protein>
<accession>A0AA39YBW1</accession>
<sequence>MTTRLISYISTGSPNSIKVKGVPEWPQYSVKEPFNIVFNATDTQLNVHIEPDTWRKEGMAFWAERATEFDLAGSLKPGL</sequence>
<evidence type="ECO:0000313" key="1">
    <source>
        <dbReference type="EMBL" id="KAK0649784.1"/>
    </source>
</evidence>
<organism evidence="1 2">
    <name type="scientific">Cercophora newfieldiana</name>
    <dbReference type="NCBI Taxonomy" id="92897"/>
    <lineage>
        <taxon>Eukaryota</taxon>
        <taxon>Fungi</taxon>
        <taxon>Dikarya</taxon>
        <taxon>Ascomycota</taxon>
        <taxon>Pezizomycotina</taxon>
        <taxon>Sordariomycetes</taxon>
        <taxon>Sordariomycetidae</taxon>
        <taxon>Sordariales</taxon>
        <taxon>Lasiosphaeriaceae</taxon>
        <taxon>Cercophora</taxon>
    </lineage>
</organism>
<name>A0AA39YBW1_9PEZI</name>
<keyword evidence="2" id="KW-1185">Reference proteome</keyword>
<reference evidence="1" key="1">
    <citation type="submission" date="2023-06" db="EMBL/GenBank/DDBJ databases">
        <title>Genome-scale phylogeny and comparative genomics of the fungal order Sordariales.</title>
        <authorList>
            <consortium name="Lawrence Berkeley National Laboratory"/>
            <person name="Hensen N."/>
            <person name="Bonometti L."/>
            <person name="Westerberg I."/>
            <person name="Brannstrom I.O."/>
            <person name="Guillou S."/>
            <person name="Cros-Aarteil S."/>
            <person name="Calhoun S."/>
            <person name="Haridas S."/>
            <person name="Kuo A."/>
            <person name="Mondo S."/>
            <person name="Pangilinan J."/>
            <person name="Riley R."/>
            <person name="Labutti K."/>
            <person name="Andreopoulos B."/>
            <person name="Lipzen A."/>
            <person name="Chen C."/>
            <person name="Yanf M."/>
            <person name="Daum C."/>
            <person name="Ng V."/>
            <person name="Clum A."/>
            <person name="Steindorff A."/>
            <person name="Ohm R."/>
            <person name="Martin F."/>
            <person name="Silar P."/>
            <person name="Natvig D."/>
            <person name="Lalanne C."/>
            <person name="Gautier V."/>
            <person name="Ament-Velasquez S.L."/>
            <person name="Kruys A."/>
            <person name="Hutchinson M.I."/>
            <person name="Powell A.J."/>
            <person name="Barry K."/>
            <person name="Miller A.N."/>
            <person name="Grigoriev I.V."/>
            <person name="Debuchy R."/>
            <person name="Gladieux P."/>
            <person name="Thoren M.H."/>
            <person name="Johannesson H."/>
        </authorList>
    </citation>
    <scope>NUCLEOTIDE SEQUENCE</scope>
    <source>
        <strain evidence="1">SMH2532-1</strain>
    </source>
</reference>
<comment type="caution">
    <text evidence="1">The sequence shown here is derived from an EMBL/GenBank/DDBJ whole genome shotgun (WGS) entry which is preliminary data.</text>
</comment>
<dbReference type="InterPro" id="IPR029058">
    <property type="entry name" value="AB_hydrolase_fold"/>
</dbReference>
<dbReference type="EMBL" id="JAULSV010000003">
    <property type="protein sequence ID" value="KAK0649784.1"/>
    <property type="molecule type" value="Genomic_DNA"/>
</dbReference>
<dbReference type="AlphaFoldDB" id="A0AA39YBW1"/>
<dbReference type="Gene3D" id="3.40.50.1820">
    <property type="entry name" value="alpha/beta hydrolase"/>
    <property type="match status" value="1"/>
</dbReference>
<gene>
    <name evidence="1" type="ORF">B0T16DRAFT_492341</name>
</gene>
<proteinExistence type="predicted"/>
<dbReference type="SUPFAM" id="SSF53474">
    <property type="entry name" value="alpha/beta-Hydrolases"/>
    <property type="match status" value="1"/>
</dbReference>
<dbReference type="Proteomes" id="UP001174936">
    <property type="component" value="Unassembled WGS sequence"/>
</dbReference>
<evidence type="ECO:0000313" key="2">
    <source>
        <dbReference type="Proteomes" id="UP001174936"/>
    </source>
</evidence>